<name>A0A1I5QM53_9BACT</name>
<dbReference type="InterPro" id="IPR029044">
    <property type="entry name" value="Nucleotide-diphossugar_trans"/>
</dbReference>
<protein>
    <submittedName>
        <fullName evidence="2">Glycosyl transferase family 2</fullName>
    </submittedName>
</protein>
<keyword evidence="3" id="KW-1185">Reference proteome</keyword>
<dbReference type="OrthoDB" id="9788101at2"/>
<dbReference type="Gene3D" id="3.90.550.10">
    <property type="entry name" value="Spore Coat Polysaccharide Biosynthesis Protein SpsA, Chain A"/>
    <property type="match status" value="1"/>
</dbReference>
<accession>A0A1I5QM53</accession>
<dbReference type="Pfam" id="PF00535">
    <property type="entry name" value="Glycos_transf_2"/>
    <property type="match status" value="1"/>
</dbReference>
<dbReference type="AlphaFoldDB" id="A0A1I5QM53"/>
<dbReference type="EMBL" id="FOXH01000003">
    <property type="protein sequence ID" value="SFP47177.1"/>
    <property type="molecule type" value="Genomic_DNA"/>
</dbReference>
<dbReference type="CDD" id="cd06433">
    <property type="entry name" value="GT_2_WfgS_like"/>
    <property type="match status" value="1"/>
</dbReference>
<dbReference type="STRING" id="1079859.SAMN04515674_103265"/>
<dbReference type="SUPFAM" id="SSF53448">
    <property type="entry name" value="Nucleotide-diphospho-sugar transferases"/>
    <property type="match status" value="1"/>
</dbReference>
<dbReference type="InterPro" id="IPR001173">
    <property type="entry name" value="Glyco_trans_2-like"/>
</dbReference>
<gene>
    <name evidence="2" type="ORF">SAMN04515674_103265</name>
</gene>
<evidence type="ECO:0000313" key="2">
    <source>
        <dbReference type="EMBL" id="SFP47177.1"/>
    </source>
</evidence>
<dbReference type="GO" id="GO:0016758">
    <property type="term" value="F:hexosyltransferase activity"/>
    <property type="evidence" value="ECO:0007669"/>
    <property type="project" value="UniProtKB-ARBA"/>
</dbReference>
<dbReference type="PANTHER" id="PTHR22916">
    <property type="entry name" value="GLYCOSYLTRANSFERASE"/>
    <property type="match status" value="1"/>
</dbReference>
<organism evidence="2 3">
    <name type="scientific">Pseudarcicella hirudinis</name>
    <dbReference type="NCBI Taxonomy" id="1079859"/>
    <lineage>
        <taxon>Bacteria</taxon>
        <taxon>Pseudomonadati</taxon>
        <taxon>Bacteroidota</taxon>
        <taxon>Cytophagia</taxon>
        <taxon>Cytophagales</taxon>
        <taxon>Flectobacillaceae</taxon>
        <taxon>Pseudarcicella</taxon>
    </lineage>
</organism>
<evidence type="ECO:0000259" key="1">
    <source>
        <dbReference type="Pfam" id="PF00535"/>
    </source>
</evidence>
<dbReference type="Proteomes" id="UP000199306">
    <property type="component" value="Unassembled WGS sequence"/>
</dbReference>
<keyword evidence="2" id="KW-0808">Transferase</keyword>
<dbReference type="RefSeq" id="WP_092015012.1">
    <property type="nucleotide sequence ID" value="NZ_FOXH01000003.1"/>
</dbReference>
<dbReference type="PANTHER" id="PTHR22916:SF3">
    <property type="entry name" value="UDP-GLCNAC:BETAGAL BETA-1,3-N-ACETYLGLUCOSAMINYLTRANSFERASE-LIKE PROTEIN 1"/>
    <property type="match status" value="1"/>
</dbReference>
<evidence type="ECO:0000313" key="3">
    <source>
        <dbReference type="Proteomes" id="UP000199306"/>
    </source>
</evidence>
<feature type="domain" description="Glycosyltransferase 2-like" evidence="1">
    <location>
        <begin position="4"/>
        <end position="157"/>
    </location>
</feature>
<reference evidence="2 3" key="1">
    <citation type="submission" date="2016-10" db="EMBL/GenBank/DDBJ databases">
        <authorList>
            <person name="de Groot N.N."/>
        </authorList>
    </citation>
    <scope>NUCLEOTIDE SEQUENCE [LARGE SCALE GENOMIC DNA]</scope>
    <source>
        <strain evidence="3">E92,LMG 26720,CCM 7988</strain>
    </source>
</reference>
<sequence>MKISIITVSFNSAQTIQDTIESVLSQDYPSVEYIVVDGASKDGTVDILKSYGDKIKWISEPDKGIYDAMNKGLKLATGEVIGIIGSDDFYPNNHVLSHIMQAFAEFGTDSVYGDKQYVDFHDKNKIVRYWQTGEYHKENWLNGWMIPHLAFYLKKSVYDKNGYYLTDFKCSGDYELMLRMLYKYQISTHYLPELVITMRTGGTSNASFKHRIRANKEDRRAWNINNLKPRWYTLWWKPLSKIGQLFKNSRN</sequence>
<proteinExistence type="predicted"/>